<evidence type="ECO:0008006" key="2">
    <source>
        <dbReference type="Google" id="ProtNLM"/>
    </source>
</evidence>
<reference evidence="1" key="1">
    <citation type="journal article" date="2020" name="Nature">
        <title>Giant virus diversity and host interactions through global metagenomics.</title>
        <authorList>
            <person name="Schulz F."/>
            <person name="Roux S."/>
            <person name="Paez-Espino D."/>
            <person name="Jungbluth S."/>
            <person name="Walsh D.A."/>
            <person name="Denef V.J."/>
            <person name="McMahon K.D."/>
            <person name="Konstantinidis K.T."/>
            <person name="Eloe-Fadrosh E.A."/>
            <person name="Kyrpides N.C."/>
            <person name="Woyke T."/>
        </authorList>
    </citation>
    <scope>NUCLEOTIDE SEQUENCE</scope>
    <source>
        <strain evidence="1">GVMAG-M-3300020166-18</strain>
    </source>
</reference>
<evidence type="ECO:0000313" key="1">
    <source>
        <dbReference type="EMBL" id="QHS96422.1"/>
    </source>
</evidence>
<dbReference type="EMBL" id="MN739271">
    <property type="protein sequence ID" value="QHS96422.1"/>
    <property type="molecule type" value="Genomic_DNA"/>
</dbReference>
<accession>A0A6C0BWI0</accession>
<sequence>MLIYGICYYFNNQKIKNIQNHITCFKRISNANDTFSVCVMIDSHDLTEHDTVKNYIEKIIKENNMLNFKVFTCFNYGGTVLGLWKTFEYYKTYTNHNIAFFEEDFHPINTNWLNDSNELLKTNKYIYIGEHIPPENKSIVDKNLNIKQKPIKELDNENCWKLSFTKILQEHNCSIINETLYWTDGGYYFSSIENFNKIYSKIGIFHKGNKNTKYHHEIDGIILGEVGFPSQVKKFFDFKGILRKEYFTHS</sequence>
<proteinExistence type="predicted"/>
<organism evidence="1">
    <name type="scientific">viral metagenome</name>
    <dbReference type="NCBI Taxonomy" id="1070528"/>
    <lineage>
        <taxon>unclassified sequences</taxon>
        <taxon>metagenomes</taxon>
        <taxon>organismal metagenomes</taxon>
    </lineage>
</organism>
<name>A0A6C0BWI0_9ZZZZ</name>
<dbReference type="AlphaFoldDB" id="A0A6C0BWI0"/>
<protein>
    <recommendedName>
        <fullName evidence="2">Glycosyltransferase</fullName>
    </recommendedName>
</protein>